<proteinExistence type="predicted"/>
<name>A0ABS6UBS9_9PSEU</name>
<feature type="compositionally biased region" description="Low complexity" evidence="1">
    <location>
        <begin position="75"/>
        <end position="98"/>
    </location>
</feature>
<reference evidence="3 4" key="1">
    <citation type="submission" date="2020-11" db="EMBL/GenBank/DDBJ databases">
        <title>Pseudonocardia abyssalis sp. nov. and Pseudonocardia oceani sp. nov., description and phylogenomic analysis of two novel actinomycetes isolated from the deep Southern Ocean.</title>
        <authorList>
            <person name="Parra J."/>
        </authorList>
    </citation>
    <scope>NUCLEOTIDE SEQUENCE [LARGE SCALE GENOMIC DNA]</scope>
    <source>
        <strain evidence="4">KRD185</strain>
    </source>
</reference>
<dbReference type="EMBL" id="JADQDF010000001">
    <property type="protein sequence ID" value="MBW0129699.1"/>
    <property type="molecule type" value="Genomic_DNA"/>
</dbReference>
<evidence type="ECO:0000313" key="3">
    <source>
        <dbReference type="EMBL" id="MBW0129699.1"/>
    </source>
</evidence>
<gene>
    <name evidence="3" type="ORF">I4I82_18725</name>
</gene>
<keyword evidence="2" id="KW-0732">Signal</keyword>
<accession>A0ABS6UBS9</accession>
<feature type="compositionally biased region" description="Low complexity" evidence="1">
    <location>
        <begin position="106"/>
        <end position="143"/>
    </location>
</feature>
<keyword evidence="4" id="KW-1185">Reference proteome</keyword>
<evidence type="ECO:0008006" key="5">
    <source>
        <dbReference type="Google" id="ProtNLM"/>
    </source>
</evidence>
<feature type="compositionally biased region" description="Gly residues" evidence="1">
    <location>
        <begin position="151"/>
        <end position="164"/>
    </location>
</feature>
<evidence type="ECO:0000256" key="1">
    <source>
        <dbReference type="SAM" id="MobiDB-lite"/>
    </source>
</evidence>
<feature type="region of interest" description="Disordered" evidence="1">
    <location>
        <begin position="46"/>
        <end position="185"/>
    </location>
</feature>
<organism evidence="3 4">
    <name type="scientific">Pseudonocardia oceani</name>
    <dbReference type="NCBI Taxonomy" id="2792013"/>
    <lineage>
        <taxon>Bacteria</taxon>
        <taxon>Bacillati</taxon>
        <taxon>Actinomycetota</taxon>
        <taxon>Actinomycetes</taxon>
        <taxon>Pseudonocardiales</taxon>
        <taxon>Pseudonocardiaceae</taxon>
        <taxon>Pseudonocardia</taxon>
    </lineage>
</organism>
<dbReference type="Proteomes" id="UP000694300">
    <property type="component" value="Unassembled WGS sequence"/>
</dbReference>
<sequence>MHGAVRTMLAAAAGAALVAGGVTVVRLSEADAAVAAPAPVGTTARTGIIPELPVDDRRPEPVEAPVAAPQPSPRTAPAAVPVPQASAPRSAARRAAPAPEAPAAPAPRRAPAAPAPAAAAPPAAAPAPALQRAPAPAAESAPADTDDAPATGGGDGGDGDGGTSDGNEESAAGSSTDDGADTLVGRVAEPLGVSCGGLLGTVCG</sequence>
<dbReference type="RefSeq" id="WP_218595910.1">
    <property type="nucleotide sequence ID" value="NZ_JADQDF010000001.1"/>
</dbReference>
<feature type="chain" id="PRO_5046583365" description="Fe-S oxidoreductase" evidence="2">
    <location>
        <begin position="19"/>
        <end position="204"/>
    </location>
</feature>
<comment type="caution">
    <text evidence="3">The sequence shown here is derived from an EMBL/GenBank/DDBJ whole genome shotgun (WGS) entry which is preliminary data.</text>
</comment>
<feature type="signal peptide" evidence="2">
    <location>
        <begin position="1"/>
        <end position="18"/>
    </location>
</feature>
<evidence type="ECO:0000313" key="4">
    <source>
        <dbReference type="Proteomes" id="UP000694300"/>
    </source>
</evidence>
<protein>
    <recommendedName>
        <fullName evidence="5">Fe-S oxidoreductase</fullName>
    </recommendedName>
</protein>
<evidence type="ECO:0000256" key="2">
    <source>
        <dbReference type="SAM" id="SignalP"/>
    </source>
</evidence>